<keyword evidence="9" id="KW-1185">Reference proteome</keyword>
<evidence type="ECO:0000256" key="5">
    <source>
        <dbReference type="SAM" id="MobiDB-lite"/>
    </source>
</evidence>
<name>A0A9K3CXK2_9EUKA</name>
<dbReference type="Proteomes" id="UP000265618">
    <property type="component" value="Unassembled WGS sequence"/>
</dbReference>
<dbReference type="AlphaFoldDB" id="A0A9K3CXK2"/>
<dbReference type="InterPro" id="IPR038567">
    <property type="entry name" value="T_Elf1_sf"/>
</dbReference>
<dbReference type="EMBL" id="BDIP01000466">
    <property type="protein sequence ID" value="GIQ81689.1"/>
    <property type="molecule type" value="Genomic_DNA"/>
</dbReference>
<evidence type="ECO:0000256" key="1">
    <source>
        <dbReference type="ARBA" id="ARBA00004123"/>
    </source>
</evidence>
<feature type="compositionally biased region" description="Basic and acidic residues" evidence="5">
    <location>
        <begin position="144"/>
        <end position="153"/>
    </location>
</feature>
<keyword evidence="4" id="KW-0539">Nucleus</keyword>
<feature type="compositionally biased region" description="Basic and acidic residues" evidence="5">
    <location>
        <begin position="206"/>
        <end position="228"/>
    </location>
</feature>
<feature type="compositionally biased region" description="Basic and acidic residues" evidence="5">
    <location>
        <begin position="160"/>
        <end position="172"/>
    </location>
</feature>
<dbReference type="SUPFAM" id="SSF57783">
    <property type="entry name" value="Zinc beta-ribbon"/>
    <property type="match status" value="1"/>
</dbReference>
<reference evidence="8" key="1">
    <citation type="submission" date="2016-10" db="EMBL/GenBank/DDBJ databases">
        <authorList>
            <person name="Tanifuji G."/>
            <person name="Kume K."/>
            <person name="Nakayama T."/>
            <person name="Takabayashi S."/>
            <person name="Hashimoto T."/>
        </authorList>
    </citation>
    <scope>NUCLEOTIDE SEQUENCE</scope>
    <source>
        <strain evidence="8">NY0173</strain>
    </source>
</reference>
<dbReference type="PANTHER" id="PTHR20934:SF0">
    <property type="entry name" value="TRANSCRIPTION ELONGATION FACTOR 1 HOMOLOG"/>
    <property type="match status" value="1"/>
</dbReference>
<dbReference type="EMBL" id="BDIP01001162">
    <property type="protein sequence ID" value="GIQ83744.1"/>
    <property type="molecule type" value="Genomic_DNA"/>
</dbReference>
<feature type="compositionally biased region" description="Acidic residues" evidence="5">
    <location>
        <begin position="246"/>
        <end position="255"/>
    </location>
</feature>
<evidence type="ECO:0000256" key="2">
    <source>
        <dbReference type="ARBA" id="ARBA00009730"/>
    </source>
</evidence>
<feature type="region of interest" description="Disordered" evidence="5">
    <location>
        <begin position="107"/>
        <end position="264"/>
    </location>
</feature>
<evidence type="ECO:0000313" key="6">
    <source>
        <dbReference type="EMBL" id="GIQ81689.1"/>
    </source>
</evidence>
<protein>
    <submittedName>
        <fullName evidence="8">Transcription elongation factor 1</fullName>
    </submittedName>
</protein>
<proteinExistence type="inferred from homology"/>
<dbReference type="GO" id="GO:0005634">
    <property type="term" value="C:nucleus"/>
    <property type="evidence" value="ECO:0007669"/>
    <property type="project" value="UniProtKB-SubCell"/>
</dbReference>
<comment type="subcellular location">
    <subcellularLocation>
        <location evidence="1">Nucleus</location>
    </subcellularLocation>
</comment>
<feature type="compositionally biased region" description="Acidic residues" evidence="5">
    <location>
        <begin position="173"/>
        <end position="184"/>
    </location>
</feature>
<gene>
    <name evidence="6" type="ORF">KIPB_002688</name>
    <name evidence="7" type="ORF">KIPB_005111</name>
    <name evidence="8" type="ORF">KIPB_006469</name>
</gene>
<evidence type="ECO:0000313" key="8">
    <source>
        <dbReference type="EMBL" id="GIQ84887.1"/>
    </source>
</evidence>
<keyword evidence="8" id="KW-0251">Elongation factor</keyword>
<dbReference type="GO" id="GO:0000993">
    <property type="term" value="F:RNA polymerase II complex binding"/>
    <property type="evidence" value="ECO:0007669"/>
    <property type="project" value="TreeGrafter"/>
</dbReference>
<dbReference type="Gene3D" id="2.20.25.190">
    <property type="match status" value="1"/>
</dbReference>
<dbReference type="EMBL" id="BDIP01001664">
    <property type="protein sequence ID" value="GIQ84887.1"/>
    <property type="molecule type" value="Genomic_DNA"/>
</dbReference>
<dbReference type="PANTHER" id="PTHR20934">
    <property type="entry name" value="TRANSCRIPTION ELONGATION FACTOR 1 HOMOLOG"/>
    <property type="match status" value="1"/>
</dbReference>
<reference evidence="8 9" key="2">
    <citation type="journal article" date="2018" name="PLoS ONE">
        <title>The draft genome of Kipferlia bialata reveals reductive genome evolution in fornicate parasites.</title>
        <authorList>
            <person name="Tanifuji G."/>
            <person name="Takabayashi S."/>
            <person name="Kume K."/>
            <person name="Takagi M."/>
            <person name="Nakayama T."/>
            <person name="Kamikawa R."/>
            <person name="Inagaki Y."/>
            <person name="Hashimoto T."/>
        </authorList>
    </citation>
    <scope>NUCLEOTIDE SEQUENCE [LARGE SCALE GENOMIC DNA]</scope>
    <source>
        <strain evidence="8">NY0173</strain>
    </source>
</reference>
<dbReference type="OrthoDB" id="445983at2759"/>
<evidence type="ECO:0000256" key="3">
    <source>
        <dbReference type="ARBA" id="ARBA00022833"/>
    </source>
</evidence>
<dbReference type="GO" id="GO:0003746">
    <property type="term" value="F:translation elongation factor activity"/>
    <property type="evidence" value="ECO:0007669"/>
    <property type="project" value="UniProtKB-KW"/>
</dbReference>
<keyword evidence="3" id="KW-0862">Zinc</keyword>
<evidence type="ECO:0000256" key="4">
    <source>
        <dbReference type="ARBA" id="ARBA00023242"/>
    </source>
</evidence>
<comment type="caution">
    <text evidence="8">The sequence shown here is derived from an EMBL/GenBank/DDBJ whole genome shotgun (WGS) entry which is preliminary data.</text>
</comment>
<dbReference type="InterPro" id="IPR007808">
    <property type="entry name" value="Elf1"/>
</dbReference>
<comment type="similarity">
    <text evidence="2">Belongs to the ELOF1 family.</text>
</comment>
<dbReference type="GO" id="GO:0006368">
    <property type="term" value="P:transcription elongation by RNA polymerase II"/>
    <property type="evidence" value="ECO:0007669"/>
    <property type="project" value="TreeGrafter"/>
</dbReference>
<organism evidence="8 9">
    <name type="scientific">Kipferlia bialata</name>
    <dbReference type="NCBI Taxonomy" id="797122"/>
    <lineage>
        <taxon>Eukaryota</taxon>
        <taxon>Metamonada</taxon>
        <taxon>Carpediemonas-like organisms</taxon>
        <taxon>Kipferlia</taxon>
    </lineage>
</organism>
<evidence type="ECO:0000313" key="9">
    <source>
        <dbReference type="Proteomes" id="UP000265618"/>
    </source>
</evidence>
<evidence type="ECO:0000313" key="7">
    <source>
        <dbReference type="EMBL" id="GIQ83744.1"/>
    </source>
</evidence>
<sequence>MGGKSKSIQFRPRKRQKLEEVFDCPYCRENLTVVIKILNKIQEGHVRCNACGQTYNTAVGKFDKPIDVYMTWVDLVHELHTAAAAPVKALDDDEALDDDSELDYDRHSQAEESEGLGDAPGRTSNLVVDSESEEETRPLPPRMDSIERERHEEVEDSEGYDVREPASKRAPESDDEDEDEDEDDLRPVPSREGGGRGKGMMQPNPESERKRQRQIEREERERERDRHRSTGMGKGKGMARQILFDQSDDESDEESSLGGYDIDQ</sequence>
<keyword evidence="8" id="KW-0648">Protein biosynthesis</keyword>
<dbReference type="Pfam" id="PF05129">
    <property type="entry name" value="Zn_ribbon_Elf1"/>
    <property type="match status" value="1"/>
</dbReference>
<accession>A0A9K3CXK2</accession>